<dbReference type="InterPro" id="IPR055152">
    <property type="entry name" value="Transketolase-like_C_2"/>
</dbReference>
<evidence type="ECO:0000256" key="3">
    <source>
        <dbReference type="ARBA" id="ARBA00001964"/>
    </source>
</evidence>
<dbReference type="InterPro" id="IPR005475">
    <property type="entry name" value="Transketolase-like_Pyr-bd"/>
</dbReference>
<dbReference type="CDD" id="cd02012">
    <property type="entry name" value="TPP_TK"/>
    <property type="match status" value="1"/>
</dbReference>
<dbReference type="SUPFAM" id="SSF52922">
    <property type="entry name" value="TK C-terminal domain-like"/>
    <property type="match status" value="1"/>
</dbReference>
<comment type="similarity">
    <text evidence="4">Belongs to the transketolase family.</text>
</comment>
<dbReference type="Gene3D" id="3.40.50.920">
    <property type="match status" value="1"/>
</dbReference>
<feature type="domain" description="Transketolase-like pyrimidine-binding" evidence="9">
    <location>
        <begin position="401"/>
        <end position="575"/>
    </location>
</feature>
<protein>
    <recommendedName>
        <fullName evidence="9">Transketolase-like pyrimidine-binding domain-containing protein</fullName>
    </recommendedName>
</protein>
<organism evidence="10 11">
    <name type="scientific">Coniosporium apollinis (strain CBS 100218)</name>
    <name type="common">Rock-inhabiting black yeast</name>
    <dbReference type="NCBI Taxonomy" id="1168221"/>
    <lineage>
        <taxon>Eukaryota</taxon>
        <taxon>Fungi</taxon>
        <taxon>Dikarya</taxon>
        <taxon>Ascomycota</taxon>
        <taxon>Pezizomycotina</taxon>
        <taxon>Dothideomycetes</taxon>
        <taxon>Dothideomycetes incertae sedis</taxon>
        <taxon>Coniosporium</taxon>
    </lineage>
</organism>
<accession>R7YZX2</accession>
<dbReference type="PROSITE" id="PS00802">
    <property type="entry name" value="TRANSKETOLASE_2"/>
    <property type="match status" value="1"/>
</dbReference>
<evidence type="ECO:0000259" key="9">
    <source>
        <dbReference type="SMART" id="SM00861"/>
    </source>
</evidence>
<name>R7YZX2_CONA1</name>
<dbReference type="GO" id="GO:0006098">
    <property type="term" value="P:pentose-phosphate shunt"/>
    <property type="evidence" value="ECO:0007669"/>
    <property type="project" value="TreeGrafter"/>
</dbReference>
<dbReference type="Pfam" id="PF02779">
    <property type="entry name" value="Transket_pyr"/>
    <property type="match status" value="1"/>
</dbReference>
<keyword evidence="6" id="KW-0479">Metal-binding</keyword>
<dbReference type="OMA" id="DICNQNG"/>
<evidence type="ECO:0000256" key="8">
    <source>
        <dbReference type="ARBA" id="ARBA00023052"/>
    </source>
</evidence>
<comment type="cofactor">
    <cofactor evidence="2">
        <name>Mg(2+)</name>
        <dbReference type="ChEBI" id="CHEBI:18420"/>
    </cofactor>
</comment>
<dbReference type="EMBL" id="JH767587">
    <property type="protein sequence ID" value="EON67500.1"/>
    <property type="molecule type" value="Genomic_DNA"/>
</dbReference>
<keyword evidence="5" id="KW-0808">Transferase</keyword>
<dbReference type="SMART" id="SM00861">
    <property type="entry name" value="Transket_pyr"/>
    <property type="match status" value="1"/>
</dbReference>
<evidence type="ECO:0000256" key="6">
    <source>
        <dbReference type="ARBA" id="ARBA00022723"/>
    </source>
</evidence>
<dbReference type="eggNOG" id="KOG0523">
    <property type="taxonomic scope" value="Eukaryota"/>
</dbReference>
<evidence type="ECO:0000256" key="7">
    <source>
        <dbReference type="ARBA" id="ARBA00022842"/>
    </source>
</evidence>
<dbReference type="GeneID" id="19904065"/>
<keyword evidence="7" id="KW-0460">Magnesium</keyword>
<comment type="cofactor">
    <cofactor evidence="1">
        <name>Co(2+)</name>
        <dbReference type="ChEBI" id="CHEBI:48828"/>
    </cofactor>
</comment>
<reference evidence="11" key="1">
    <citation type="submission" date="2012-06" db="EMBL/GenBank/DDBJ databases">
        <title>The genome sequence of Coniosporium apollinis CBS 100218.</title>
        <authorList>
            <consortium name="The Broad Institute Genome Sequencing Platform"/>
            <person name="Cuomo C."/>
            <person name="Gorbushina A."/>
            <person name="Noack S."/>
            <person name="Walker B."/>
            <person name="Young S.K."/>
            <person name="Zeng Q."/>
            <person name="Gargeya S."/>
            <person name="Fitzgerald M."/>
            <person name="Haas B."/>
            <person name="Abouelleil A."/>
            <person name="Alvarado L."/>
            <person name="Arachchi H.M."/>
            <person name="Berlin A.M."/>
            <person name="Chapman S.B."/>
            <person name="Goldberg J."/>
            <person name="Griggs A."/>
            <person name="Gujja S."/>
            <person name="Hansen M."/>
            <person name="Howarth C."/>
            <person name="Imamovic A."/>
            <person name="Larimer J."/>
            <person name="McCowan C."/>
            <person name="Montmayeur A."/>
            <person name="Murphy C."/>
            <person name="Neiman D."/>
            <person name="Pearson M."/>
            <person name="Priest M."/>
            <person name="Roberts A."/>
            <person name="Saif S."/>
            <person name="Shea T."/>
            <person name="Sisk P."/>
            <person name="Sykes S."/>
            <person name="Wortman J."/>
            <person name="Nusbaum C."/>
            <person name="Birren B."/>
        </authorList>
    </citation>
    <scope>NUCLEOTIDE SEQUENCE [LARGE SCALE GENOMIC DNA]</scope>
    <source>
        <strain evidence="11">CBS 100218</strain>
    </source>
</reference>
<dbReference type="GO" id="GO:0004802">
    <property type="term" value="F:transketolase activity"/>
    <property type="evidence" value="ECO:0007669"/>
    <property type="project" value="TreeGrafter"/>
</dbReference>
<dbReference type="PANTHER" id="PTHR43522">
    <property type="entry name" value="TRANSKETOLASE"/>
    <property type="match status" value="1"/>
</dbReference>
<evidence type="ECO:0000313" key="10">
    <source>
        <dbReference type="EMBL" id="EON67500.1"/>
    </source>
</evidence>
<sequence>MPLVEDSHPTGLQEPKTIAKTVNGTTAHHLESEKSSAVSNRHSSEDDLAVLALRNLIFDICGQNGGGHGGSAIGMAAIGVALYKYVMRYNPSNPDWFDRDRFVLSNGHTAMFLYALNHLTGFDNWTMDELKGYGSAKTNGYTTICHAHPEIEVPGVEVTTGPLGQGVANAVGLAIASKNLAARFNKPDFDVIQSRVYCMTGDGCLIEGVALEAIALAGHLQLDSLVLIYDNNQVTCDGPLDWINTEDINAKMRACGWTVLEVPDGSYDVQGIVLALRYANSLRGKPVFINIKTVIGLGTSVAGTAKAHHGVFDKESVAKSKLLAGMDPSVSHQIPENALSYFRERKTHGDRINQDWDALVARFTSTYPELAAQLEQRRKGDYGTRYHEILDSLDTADMSNLATREVNGLILEKMWPACPALCGGGADLVNSNKIYYAESDVFHPLTSYSGRYIRYGIREHAMAAISNGLAAYNPGTFLPITATFFMFYLYAAPGVRMGALSHLQTIHFATHDSFAEGQNGPTHQPVEVDSLYRAMPNLTYFRPCDAEETVAAWRHAMSARHSPTIVSLGRDPVGHVPNTSREKALKGAYVIWEDGNAQLTLASCGTNLHHAVKAAKSLGRDGIAVRLISCPSFDLFDKQDLEYRNSVFPIDGKPIISVEEYVATTWARYTTASIGMTSYGYSASNASNYNRFGLDAAGIERKVRKYLGELRGGNARMAGWKQL</sequence>
<keyword evidence="11" id="KW-1185">Reference proteome</keyword>
<dbReference type="OrthoDB" id="10267175at2759"/>
<dbReference type="RefSeq" id="XP_007782817.1">
    <property type="nucleotide sequence ID" value="XM_007784627.1"/>
</dbReference>
<evidence type="ECO:0000256" key="2">
    <source>
        <dbReference type="ARBA" id="ARBA00001946"/>
    </source>
</evidence>
<dbReference type="InterPro" id="IPR005474">
    <property type="entry name" value="Transketolase_N"/>
</dbReference>
<keyword evidence="8" id="KW-0786">Thiamine pyrophosphate</keyword>
<dbReference type="GO" id="GO:0005634">
    <property type="term" value="C:nucleus"/>
    <property type="evidence" value="ECO:0007669"/>
    <property type="project" value="TreeGrafter"/>
</dbReference>
<dbReference type="AlphaFoldDB" id="R7YZX2"/>
<proteinExistence type="inferred from homology"/>
<dbReference type="CDD" id="cd07033">
    <property type="entry name" value="TPP_PYR_DXS_TK_like"/>
    <property type="match status" value="1"/>
</dbReference>
<dbReference type="InterPro" id="IPR009014">
    <property type="entry name" value="Transketo_C/PFOR_II"/>
</dbReference>
<dbReference type="GO" id="GO:0046872">
    <property type="term" value="F:metal ion binding"/>
    <property type="evidence" value="ECO:0007669"/>
    <property type="project" value="UniProtKB-KW"/>
</dbReference>
<dbReference type="SUPFAM" id="SSF52518">
    <property type="entry name" value="Thiamin diphosphate-binding fold (THDP-binding)"/>
    <property type="match status" value="2"/>
</dbReference>
<dbReference type="InterPro" id="IPR020826">
    <property type="entry name" value="Transketolase_BS"/>
</dbReference>
<dbReference type="HOGENOM" id="CLU_009227_0_0_1"/>
<dbReference type="InterPro" id="IPR033247">
    <property type="entry name" value="Transketolase_fam"/>
</dbReference>
<dbReference type="Pfam" id="PF22613">
    <property type="entry name" value="Transketolase_C_1"/>
    <property type="match status" value="1"/>
</dbReference>
<dbReference type="Gene3D" id="3.40.50.970">
    <property type="match status" value="2"/>
</dbReference>
<evidence type="ECO:0000256" key="4">
    <source>
        <dbReference type="ARBA" id="ARBA00007131"/>
    </source>
</evidence>
<gene>
    <name evidence="10" type="ORF">W97_06754</name>
</gene>
<dbReference type="InterPro" id="IPR029061">
    <property type="entry name" value="THDP-binding"/>
</dbReference>
<dbReference type="Pfam" id="PF00456">
    <property type="entry name" value="Transketolase_N"/>
    <property type="match status" value="1"/>
</dbReference>
<evidence type="ECO:0000256" key="1">
    <source>
        <dbReference type="ARBA" id="ARBA00001941"/>
    </source>
</evidence>
<dbReference type="STRING" id="1168221.R7YZX2"/>
<dbReference type="GO" id="GO:0005829">
    <property type="term" value="C:cytosol"/>
    <property type="evidence" value="ECO:0007669"/>
    <property type="project" value="TreeGrafter"/>
</dbReference>
<evidence type="ECO:0000313" key="11">
    <source>
        <dbReference type="Proteomes" id="UP000016924"/>
    </source>
</evidence>
<evidence type="ECO:0000256" key="5">
    <source>
        <dbReference type="ARBA" id="ARBA00022679"/>
    </source>
</evidence>
<dbReference type="PANTHER" id="PTHR43522:SF6">
    <property type="entry name" value="TRANSKETOLASE-LIKE PYRIMIDINE-BINDING DOMAIN-CONTAINING PROTEIN-RELATED"/>
    <property type="match status" value="1"/>
</dbReference>
<comment type="cofactor">
    <cofactor evidence="3">
        <name>thiamine diphosphate</name>
        <dbReference type="ChEBI" id="CHEBI:58937"/>
    </cofactor>
</comment>
<dbReference type="Proteomes" id="UP000016924">
    <property type="component" value="Unassembled WGS sequence"/>
</dbReference>